<feature type="signal peptide" evidence="1">
    <location>
        <begin position="1"/>
        <end position="19"/>
    </location>
</feature>
<proteinExistence type="predicted"/>
<evidence type="ECO:0008006" key="4">
    <source>
        <dbReference type="Google" id="ProtNLM"/>
    </source>
</evidence>
<keyword evidence="1" id="KW-0732">Signal</keyword>
<dbReference type="RefSeq" id="WP_066624105.1">
    <property type="nucleotide sequence ID" value="NZ_JBHSYQ010000001.1"/>
</dbReference>
<gene>
    <name evidence="2" type="ORF">ACFQHR_00420</name>
</gene>
<evidence type="ECO:0000313" key="2">
    <source>
        <dbReference type="EMBL" id="MFC6996061.1"/>
    </source>
</evidence>
<name>A0ABW2DH48_9BACT</name>
<reference evidence="3" key="1">
    <citation type="journal article" date="2019" name="Int. J. Syst. Evol. Microbiol.">
        <title>The Global Catalogue of Microorganisms (GCM) 10K type strain sequencing project: providing services to taxonomists for standard genome sequencing and annotation.</title>
        <authorList>
            <consortium name="The Broad Institute Genomics Platform"/>
            <consortium name="The Broad Institute Genome Sequencing Center for Infectious Disease"/>
            <person name="Wu L."/>
            <person name="Ma J."/>
        </authorList>
    </citation>
    <scope>NUCLEOTIDE SEQUENCE [LARGE SCALE GENOMIC DNA]</scope>
    <source>
        <strain evidence="3">CGMCC 4.7393</strain>
    </source>
</reference>
<feature type="chain" id="PRO_5045181902" description="T9SS C-terminal target domain-containing protein" evidence="1">
    <location>
        <begin position="20"/>
        <end position="465"/>
    </location>
</feature>
<dbReference type="EMBL" id="JBHSYQ010000001">
    <property type="protein sequence ID" value="MFC6996061.1"/>
    <property type="molecule type" value="Genomic_DNA"/>
</dbReference>
<dbReference type="PANTHER" id="PTHR41339:SF1">
    <property type="entry name" value="SECRETED PROTEIN"/>
    <property type="match status" value="1"/>
</dbReference>
<evidence type="ECO:0000256" key="1">
    <source>
        <dbReference type="SAM" id="SignalP"/>
    </source>
</evidence>
<protein>
    <recommendedName>
        <fullName evidence="4">T9SS C-terminal target domain-containing protein</fullName>
    </recommendedName>
</protein>
<dbReference type="PROSITE" id="PS51257">
    <property type="entry name" value="PROKAR_LIPOPROTEIN"/>
    <property type="match status" value="1"/>
</dbReference>
<accession>A0ABW2DH48</accession>
<organism evidence="2 3">
    <name type="scientific">Rufibacter roseus</name>
    <dbReference type="NCBI Taxonomy" id="1567108"/>
    <lineage>
        <taxon>Bacteria</taxon>
        <taxon>Pseudomonadati</taxon>
        <taxon>Bacteroidota</taxon>
        <taxon>Cytophagia</taxon>
        <taxon>Cytophagales</taxon>
        <taxon>Hymenobacteraceae</taxon>
        <taxon>Rufibacter</taxon>
    </lineage>
</organism>
<sequence>MKKTNKFLFSLLMAGSVLSFTSCDDDDPIDEQVEQGEEIVITSSAQGVGTTKWTANNTYILDGLVFVNDGQTLTIEPGTVIKGMPGDAEEASALVVARGGKIMAEGTAEKPIIFTAEEDDLSRTDDMPLDANGRWGGVIILGKATINRTGGEASIEGISPLETRGIYGGTNDADNSGVFKYVSIRHAGTLIGANNEINGLTMGGVGSGTKIEYVEVFSNQDDGFEWFGGTVNTKYLVSAFCGDDMFDYDQGWRGNNQFWFGIYNSNSGGTGGEFDGGSNPDDVTPFSIPTIYNATIIGSGNKAGQNAVMLVDNAGGKIRNSIFAEFTGGIVVEDLTDPNIGDSRARLEAGDLDFKNNIFAKVNNNTFAGITSVAANQGYLLTHLEASANGNRVSSDNVFGGVSRTNNKGLNPLLPTGSIALTGAGALPSNTNNFIWTPANYVGAFDGTNNWMKGWTYLDKLGYLK</sequence>
<evidence type="ECO:0000313" key="3">
    <source>
        <dbReference type="Proteomes" id="UP001596405"/>
    </source>
</evidence>
<dbReference type="InterPro" id="IPR011050">
    <property type="entry name" value="Pectin_lyase_fold/virulence"/>
</dbReference>
<dbReference type="SUPFAM" id="SSF51126">
    <property type="entry name" value="Pectin lyase-like"/>
    <property type="match status" value="1"/>
</dbReference>
<keyword evidence="3" id="KW-1185">Reference proteome</keyword>
<dbReference type="PANTHER" id="PTHR41339">
    <property type="entry name" value="LIPL48"/>
    <property type="match status" value="1"/>
</dbReference>
<comment type="caution">
    <text evidence="2">The sequence shown here is derived from an EMBL/GenBank/DDBJ whole genome shotgun (WGS) entry which is preliminary data.</text>
</comment>
<dbReference type="Proteomes" id="UP001596405">
    <property type="component" value="Unassembled WGS sequence"/>
</dbReference>